<feature type="compositionally biased region" description="Low complexity" evidence="1">
    <location>
        <begin position="66"/>
        <end position="78"/>
    </location>
</feature>
<keyword evidence="2" id="KW-0812">Transmembrane</keyword>
<feature type="compositionally biased region" description="Low complexity" evidence="1">
    <location>
        <begin position="198"/>
        <end position="216"/>
    </location>
</feature>
<reference evidence="3" key="1">
    <citation type="journal article" date="2014" name="Nat. Commun.">
        <title>The emerging biofuel crop Camelina sativa retains a highly undifferentiated hexaploid genome structure.</title>
        <authorList>
            <person name="Kagale S."/>
            <person name="Koh C."/>
            <person name="Nixon J."/>
            <person name="Bollina V."/>
            <person name="Clarke W.E."/>
            <person name="Tuteja R."/>
            <person name="Spillane C."/>
            <person name="Robinson S.J."/>
            <person name="Links M.G."/>
            <person name="Clarke C."/>
            <person name="Higgins E.E."/>
            <person name="Huebert T."/>
            <person name="Sharpe A.G."/>
            <person name="Parkin I.A."/>
        </authorList>
    </citation>
    <scope>NUCLEOTIDE SEQUENCE [LARGE SCALE GENOMIC DNA]</scope>
    <source>
        <strain evidence="3">cv. DH55</strain>
    </source>
</reference>
<proteinExistence type="predicted"/>
<organism evidence="3 4">
    <name type="scientific">Camelina sativa</name>
    <name type="common">False flax</name>
    <name type="synonym">Myagrum sativum</name>
    <dbReference type="NCBI Taxonomy" id="90675"/>
    <lineage>
        <taxon>Eukaryota</taxon>
        <taxon>Viridiplantae</taxon>
        <taxon>Streptophyta</taxon>
        <taxon>Embryophyta</taxon>
        <taxon>Tracheophyta</taxon>
        <taxon>Spermatophyta</taxon>
        <taxon>Magnoliopsida</taxon>
        <taxon>eudicotyledons</taxon>
        <taxon>Gunneridae</taxon>
        <taxon>Pentapetalae</taxon>
        <taxon>rosids</taxon>
        <taxon>malvids</taxon>
        <taxon>Brassicales</taxon>
        <taxon>Brassicaceae</taxon>
        <taxon>Camelineae</taxon>
        <taxon>Camelina</taxon>
    </lineage>
</organism>
<keyword evidence="3" id="KW-1185">Reference proteome</keyword>
<evidence type="ECO:0000256" key="1">
    <source>
        <dbReference type="SAM" id="MobiDB-lite"/>
    </source>
</evidence>
<keyword evidence="2" id="KW-0472">Membrane</keyword>
<dbReference type="RefSeq" id="XP_010505640.1">
    <property type="nucleotide sequence ID" value="XM_010507338.2"/>
</dbReference>
<feature type="region of interest" description="Disordered" evidence="1">
    <location>
        <begin position="197"/>
        <end position="216"/>
    </location>
</feature>
<dbReference type="PANTHER" id="PTHR34054">
    <property type="entry name" value="EXPRESSED PROTEIN"/>
    <property type="match status" value="1"/>
</dbReference>
<evidence type="ECO:0000313" key="3">
    <source>
        <dbReference type="Proteomes" id="UP000694864"/>
    </source>
</evidence>
<protein>
    <submittedName>
        <fullName evidence="4">Uncharacterized protein LOC104782413</fullName>
    </submittedName>
</protein>
<feature type="transmembrane region" description="Helical" evidence="2">
    <location>
        <begin position="6"/>
        <end position="30"/>
    </location>
</feature>
<evidence type="ECO:0000256" key="2">
    <source>
        <dbReference type="SAM" id="Phobius"/>
    </source>
</evidence>
<dbReference type="PANTHER" id="PTHR34054:SF2">
    <property type="entry name" value="EXPRESSED PROTEIN"/>
    <property type="match status" value="1"/>
</dbReference>
<dbReference type="Proteomes" id="UP000694864">
    <property type="component" value="Chromosome 4"/>
</dbReference>
<accession>A0ABM0YTI0</accession>
<gene>
    <name evidence="4" type="primary">LOC104782413</name>
</gene>
<sequence>MRSLSSVGLALSIVFGCLLLALLAELYYLLWCKKRSSATRPEFRNDYSTPGTRELLFIFCCSSTTNPSSSSSPSSFSNPKPIGTEQLQSLPPDDGFGNVCGPGHVPRFLFTIMEETVEEMESQDGVVSTKGKSLNDLFLNMESGAITPPYLTPRASPSLFTPPLTPLLMESCNGSRKEGISSFFESSSDAEFNRLVRSSPLSSSHSPSSSSSSPLSRFKFLRDAEEKLYKKRVMEIAETE</sequence>
<evidence type="ECO:0000313" key="4">
    <source>
        <dbReference type="RefSeq" id="XP_010505640.1"/>
    </source>
</evidence>
<dbReference type="InterPro" id="IPR045884">
    <property type="entry name" value="At5g59350-like"/>
</dbReference>
<feature type="region of interest" description="Disordered" evidence="1">
    <location>
        <begin position="66"/>
        <end position="88"/>
    </location>
</feature>
<name>A0ABM0YTI0_CAMSA</name>
<dbReference type="GeneID" id="104782413"/>
<keyword evidence="2" id="KW-1133">Transmembrane helix</keyword>
<dbReference type="PROSITE" id="PS51257">
    <property type="entry name" value="PROKAR_LIPOPROTEIN"/>
    <property type="match status" value="1"/>
</dbReference>
<reference evidence="4" key="2">
    <citation type="submission" date="2025-08" db="UniProtKB">
        <authorList>
            <consortium name="RefSeq"/>
        </authorList>
    </citation>
    <scope>IDENTIFICATION</scope>
    <source>
        <tissue evidence="4">Leaf</tissue>
    </source>
</reference>